<organism evidence="10 11">
    <name type="scientific">Momordica charantia</name>
    <name type="common">Bitter gourd</name>
    <name type="synonym">Balsam pear</name>
    <dbReference type="NCBI Taxonomy" id="3673"/>
    <lineage>
        <taxon>Eukaryota</taxon>
        <taxon>Viridiplantae</taxon>
        <taxon>Streptophyta</taxon>
        <taxon>Embryophyta</taxon>
        <taxon>Tracheophyta</taxon>
        <taxon>Spermatophyta</taxon>
        <taxon>Magnoliopsida</taxon>
        <taxon>eudicotyledons</taxon>
        <taxon>Gunneridae</taxon>
        <taxon>Pentapetalae</taxon>
        <taxon>rosids</taxon>
        <taxon>fabids</taxon>
        <taxon>Cucurbitales</taxon>
        <taxon>Cucurbitaceae</taxon>
        <taxon>Momordiceae</taxon>
        <taxon>Momordica</taxon>
    </lineage>
</organism>
<keyword evidence="4" id="KW-0067">ATP-binding</keyword>
<evidence type="ECO:0000259" key="6">
    <source>
        <dbReference type="Pfam" id="PF18052"/>
    </source>
</evidence>
<dbReference type="Proteomes" id="UP000504603">
    <property type="component" value="Unplaced"/>
</dbReference>
<evidence type="ECO:0000256" key="3">
    <source>
        <dbReference type="ARBA" id="ARBA00022821"/>
    </source>
</evidence>
<feature type="domain" description="Disease resistance N-terminal" evidence="6">
    <location>
        <begin position="9"/>
        <end position="97"/>
    </location>
</feature>
<dbReference type="InterPro" id="IPR055414">
    <property type="entry name" value="LRR_R13L4/SHOC2-like"/>
</dbReference>
<evidence type="ECO:0000313" key="10">
    <source>
        <dbReference type="Proteomes" id="UP000504603"/>
    </source>
</evidence>
<dbReference type="Pfam" id="PF00931">
    <property type="entry name" value="NB-ARC"/>
    <property type="match status" value="1"/>
</dbReference>
<dbReference type="GO" id="GO:0006952">
    <property type="term" value="P:defense response"/>
    <property type="evidence" value="ECO:0007669"/>
    <property type="project" value="UniProtKB-KW"/>
</dbReference>
<accession>A0A6J1CVR6</accession>
<dbReference type="FunFam" id="1.10.10.10:FF:000322">
    <property type="entry name" value="Probable disease resistance protein At1g63360"/>
    <property type="match status" value="1"/>
</dbReference>
<feature type="domain" description="Disease resistance protein At4g27190-like leucine-rich repeats" evidence="7">
    <location>
        <begin position="808"/>
        <end position="944"/>
    </location>
</feature>
<dbReference type="SUPFAM" id="SSF52047">
    <property type="entry name" value="RNI-like"/>
    <property type="match status" value="1"/>
</dbReference>
<sequence>MAEFLWTFAVQEVLRKIVKVAAQQIGLAWGLEKELSKLTKWLLKAETILGDINRRKLHHDSVRLWMEDLQDVVHEAHDLLDELVYEDLRRKVEIGKMNKVRGSISRSYNLFSFRRKMAKKMKDVTETLYKHYCEASPLGLVGDESIETNQIVLKQIRETTSNLNFEVVGREIEVSNIVKLVIDSSNEHHTSIIPIVGMGGLGKTTLAQMIFNHEVIKGHFDKTIWICVSEPFIIINILEGIFQGLTKTSSGLNSKETLVQKLQEEMHGKKYFLVLDDVWNEESGLWDDLGDCLKQITEKSGNCIIVTTRSLEVATTIETVSSHHLKKLSDDQSWFLFKGSANANGLSMNPKLDIIREILVKKIGGVPLVAKVLGGAIKFEGDYETWVKKVKSVVRNISKDDKDFVLSILKLSVDCLPLLSLKQCFAYCSNFSKDCVFDKENLIQMWIAQGFIQLHEGHNETTEEDIGEWHLNFLLSRSLFQDVVKDMNERVTHFKMHDLIHDIACAISNHPKLLELGSSNWSRKSARKLRTLICNNQVIYNELMDCVSLRVLVLNSAKTDNLLDSIGKLKHLRYLDISHYSIRVLPESIAKLYNLQTLKIGRMESLPKNLRKMVSLRHLKFYHGYHTMQMPSHMSHLIHLQTLYEFAAGFENGCKIEELGPLKNLKGRLRLSNLERVKSKEEAIAAKLVEKKNLHELTFDWSLDFERNDDDSEVLEGLQPHKNLQSLNIMNFGGQVLPEAIFVENLAVIRLCGGKKCEMLPMLGQLPNLVELEISFMDSVRCIGSEFYGNGSFSKLRKFDFIGLHNLEQWTEAASISNSFGSLQTLNVIGCGNLKKLPNGLEFCSSLHDLTVRDCPKLALNVQNMHNLSNLFIHGFKELPLGLSHLTNLKEMEVVGCMQDYDFSPFLSLQSLIKLHLNDVSRICTELPQHFENLTALETLTIVNFDAIEALPEWLENLASLETLNLEDCKNLKRLPSREAMLRLTKLEHLKVFRCPQLPGRGDLLQRAKLSR</sequence>
<dbReference type="InterPro" id="IPR032675">
    <property type="entry name" value="LRR_dom_sf"/>
</dbReference>
<dbReference type="Pfam" id="PF23559">
    <property type="entry name" value="WHD_DRP"/>
    <property type="match status" value="1"/>
</dbReference>
<dbReference type="Pfam" id="PF23598">
    <property type="entry name" value="LRR_14"/>
    <property type="match status" value="1"/>
</dbReference>
<dbReference type="SUPFAM" id="SSF52540">
    <property type="entry name" value="P-loop containing nucleoside triphosphate hydrolases"/>
    <property type="match status" value="1"/>
</dbReference>
<dbReference type="PANTHER" id="PTHR36766">
    <property type="entry name" value="PLANT BROAD-SPECTRUM MILDEW RESISTANCE PROTEIN RPW8"/>
    <property type="match status" value="1"/>
</dbReference>
<evidence type="ECO:0000259" key="9">
    <source>
        <dbReference type="Pfam" id="PF23598"/>
    </source>
</evidence>
<dbReference type="GO" id="GO:0005524">
    <property type="term" value="F:ATP binding"/>
    <property type="evidence" value="ECO:0007669"/>
    <property type="project" value="UniProtKB-KW"/>
</dbReference>
<evidence type="ECO:0000256" key="4">
    <source>
        <dbReference type="ARBA" id="ARBA00022840"/>
    </source>
</evidence>
<evidence type="ECO:0000259" key="7">
    <source>
        <dbReference type="Pfam" id="PF23247"/>
    </source>
</evidence>
<keyword evidence="1" id="KW-0677">Repeat</keyword>
<dbReference type="SUPFAM" id="SSF52058">
    <property type="entry name" value="L domain-like"/>
    <property type="match status" value="1"/>
</dbReference>
<dbReference type="RefSeq" id="XP_022145177.1">
    <property type="nucleotide sequence ID" value="XM_022289485.1"/>
</dbReference>
<evidence type="ECO:0000259" key="8">
    <source>
        <dbReference type="Pfam" id="PF23559"/>
    </source>
</evidence>
<dbReference type="InterPro" id="IPR041118">
    <property type="entry name" value="Rx_N"/>
</dbReference>
<dbReference type="OrthoDB" id="1896560at2759"/>
<dbReference type="Gene3D" id="3.80.10.10">
    <property type="entry name" value="Ribonuclease Inhibitor"/>
    <property type="match status" value="2"/>
</dbReference>
<dbReference type="AlphaFoldDB" id="A0A6J1CVR6"/>
<dbReference type="InterPro" id="IPR058922">
    <property type="entry name" value="WHD_DRP"/>
</dbReference>
<feature type="domain" description="Disease resistance protein winged helix" evidence="8">
    <location>
        <begin position="431"/>
        <end position="504"/>
    </location>
</feature>
<keyword evidence="2" id="KW-0547">Nucleotide-binding</keyword>
<evidence type="ECO:0000256" key="2">
    <source>
        <dbReference type="ARBA" id="ARBA00022741"/>
    </source>
</evidence>
<dbReference type="KEGG" id="mcha:111014685"/>
<gene>
    <name evidence="11" type="primary">LOC111014685</name>
</gene>
<evidence type="ECO:0000259" key="5">
    <source>
        <dbReference type="Pfam" id="PF00931"/>
    </source>
</evidence>
<dbReference type="PRINTS" id="PR00364">
    <property type="entry name" value="DISEASERSIST"/>
</dbReference>
<dbReference type="GO" id="GO:0043531">
    <property type="term" value="F:ADP binding"/>
    <property type="evidence" value="ECO:0007669"/>
    <property type="project" value="InterPro"/>
</dbReference>
<dbReference type="InterPro" id="IPR002182">
    <property type="entry name" value="NB-ARC"/>
</dbReference>
<dbReference type="InterPro" id="IPR057135">
    <property type="entry name" value="At4g27190-like_LRR"/>
</dbReference>
<evidence type="ECO:0000313" key="11">
    <source>
        <dbReference type="RefSeq" id="XP_022145177.1"/>
    </source>
</evidence>
<reference evidence="11" key="1">
    <citation type="submission" date="2025-08" db="UniProtKB">
        <authorList>
            <consortium name="RefSeq"/>
        </authorList>
    </citation>
    <scope>IDENTIFICATION</scope>
    <source>
        <strain evidence="11">OHB3-1</strain>
    </source>
</reference>
<name>A0A6J1CVR6_MOMCH</name>
<dbReference type="GO" id="GO:0051707">
    <property type="term" value="P:response to other organism"/>
    <property type="evidence" value="ECO:0007669"/>
    <property type="project" value="UniProtKB-ARBA"/>
</dbReference>
<dbReference type="InterPro" id="IPR036388">
    <property type="entry name" value="WH-like_DNA-bd_sf"/>
</dbReference>
<dbReference type="PANTHER" id="PTHR36766:SF70">
    <property type="entry name" value="DISEASE RESISTANCE PROTEIN RGA4"/>
    <property type="match status" value="1"/>
</dbReference>
<dbReference type="Pfam" id="PF18052">
    <property type="entry name" value="Rx_N"/>
    <property type="match status" value="1"/>
</dbReference>
<feature type="domain" description="NB-ARC" evidence="5">
    <location>
        <begin position="186"/>
        <end position="344"/>
    </location>
</feature>
<feature type="domain" description="Disease resistance R13L4/SHOC-2-like LRR" evidence="9">
    <location>
        <begin position="534"/>
        <end position="802"/>
    </location>
</feature>
<dbReference type="Gene3D" id="1.10.10.10">
    <property type="entry name" value="Winged helix-like DNA-binding domain superfamily/Winged helix DNA-binding domain"/>
    <property type="match status" value="1"/>
</dbReference>
<keyword evidence="10" id="KW-1185">Reference proteome</keyword>
<dbReference type="GeneID" id="111014685"/>
<keyword evidence="3" id="KW-0611">Plant defense</keyword>
<dbReference type="Pfam" id="PF23247">
    <property type="entry name" value="LRR_RPS2"/>
    <property type="match status" value="1"/>
</dbReference>
<dbReference type="Gene3D" id="3.40.50.300">
    <property type="entry name" value="P-loop containing nucleotide triphosphate hydrolases"/>
    <property type="match status" value="1"/>
</dbReference>
<dbReference type="Gene3D" id="1.20.5.4130">
    <property type="match status" value="1"/>
</dbReference>
<evidence type="ECO:0000256" key="1">
    <source>
        <dbReference type="ARBA" id="ARBA00022737"/>
    </source>
</evidence>
<protein>
    <submittedName>
        <fullName evidence="11">Disease resistance protein RGA3</fullName>
    </submittedName>
</protein>
<proteinExistence type="predicted"/>
<dbReference type="FunFam" id="3.40.50.300:FF:001091">
    <property type="entry name" value="Probable disease resistance protein At1g61300"/>
    <property type="match status" value="1"/>
</dbReference>
<dbReference type="InterPro" id="IPR027417">
    <property type="entry name" value="P-loop_NTPase"/>
</dbReference>